<reference evidence="15" key="2">
    <citation type="submission" date="2025-05" db="UniProtKB">
        <authorList>
            <consortium name="EnsemblMetazoa"/>
        </authorList>
    </citation>
    <scope>IDENTIFICATION</scope>
    <source>
        <strain evidence="15">Foshan</strain>
    </source>
</reference>
<protein>
    <recommendedName>
        <fullName evidence="14">Ionotropic glutamate receptor L-glutamate and glycine-binding domain-containing protein</fullName>
    </recommendedName>
</protein>
<dbReference type="Gene3D" id="3.40.190.10">
    <property type="entry name" value="Periplasmic binding protein-like II"/>
    <property type="match status" value="1"/>
</dbReference>
<keyword evidence="9" id="KW-0325">Glycoprotein</keyword>
<keyword evidence="10" id="KW-1071">Ligand-gated ion channel</keyword>
<reference evidence="16" key="1">
    <citation type="journal article" date="2015" name="Proc. Natl. Acad. Sci. U.S.A.">
        <title>Genome sequence of the Asian Tiger mosquito, Aedes albopictus, reveals insights into its biology, genetics, and evolution.</title>
        <authorList>
            <person name="Chen X.G."/>
            <person name="Jiang X."/>
            <person name="Gu J."/>
            <person name="Xu M."/>
            <person name="Wu Y."/>
            <person name="Deng Y."/>
            <person name="Zhang C."/>
            <person name="Bonizzoni M."/>
            <person name="Dermauw W."/>
            <person name="Vontas J."/>
            <person name="Armbruster P."/>
            <person name="Huang X."/>
            <person name="Yang Y."/>
            <person name="Zhang H."/>
            <person name="He W."/>
            <person name="Peng H."/>
            <person name="Liu Y."/>
            <person name="Wu K."/>
            <person name="Chen J."/>
            <person name="Lirakis M."/>
            <person name="Topalis P."/>
            <person name="Van Leeuwen T."/>
            <person name="Hall A.B."/>
            <person name="Jiang X."/>
            <person name="Thorpe C."/>
            <person name="Mueller R.L."/>
            <person name="Sun C."/>
            <person name="Waterhouse R.M."/>
            <person name="Yan G."/>
            <person name="Tu Z.J."/>
            <person name="Fang X."/>
            <person name="James A.A."/>
        </authorList>
    </citation>
    <scope>NUCLEOTIDE SEQUENCE [LARGE SCALE GENOMIC DNA]</scope>
    <source>
        <strain evidence="16">Foshan</strain>
    </source>
</reference>
<dbReference type="PANTHER" id="PTHR42643:SF30">
    <property type="entry name" value="IONOTROPIC RECEPTOR 40A-RELATED"/>
    <property type="match status" value="1"/>
</dbReference>
<organism evidence="15 16">
    <name type="scientific">Aedes albopictus</name>
    <name type="common">Asian tiger mosquito</name>
    <name type="synonym">Stegomyia albopicta</name>
    <dbReference type="NCBI Taxonomy" id="7160"/>
    <lineage>
        <taxon>Eukaryota</taxon>
        <taxon>Metazoa</taxon>
        <taxon>Ecdysozoa</taxon>
        <taxon>Arthropoda</taxon>
        <taxon>Hexapoda</taxon>
        <taxon>Insecta</taxon>
        <taxon>Pterygota</taxon>
        <taxon>Neoptera</taxon>
        <taxon>Endopterygota</taxon>
        <taxon>Diptera</taxon>
        <taxon>Nematocera</taxon>
        <taxon>Culicoidea</taxon>
        <taxon>Culicidae</taxon>
        <taxon>Culicinae</taxon>
        <taxon>Aedini</taxon>
        <taxon>Aedes</taxon>
        <taxon>Stegomyia</taxon>
    </lineage>
</organism>
<keyword evidence="6" id="KW-0406">Ion transport</keyword>
<evidence type="ECO:0000256" key="5">
    <source>
        <dbReference type="ARBA" id="ARBA00022989"/>
    </source>
</evidence>
<evidence type="ECO:0000259" key="14">
    <source>
        <dbReference type="SMART" id="SM00918"/>
    </source>
</evidence>
<dbReference type="SMART" id="SM00918">
    <property type="entry name" value="Lig_chan-Glu_bd"/>
    <property type="match status" value="1"/>
</dbReference>
<keyword evidence="11" id="KW-0407">Ion channel</keyword>
<name>A0ABM1Z152_AEDAL</name>
<dbReference type="PANTHER" id="PTHR42643">
    <property type="entry name" value="IONOTROPIC RECEPTOR 20A-RELATED"/>
    <property type="match status" value="1"/>
</dbReference>
<keyword evidence="4 12" id="KW-0812">Transmembrane</keyword>
<evidence type="ECO:0000256" key="7">
    <source>
        <dbReference type="ARBA" id="ARBA00023136"/>
    </source>
</evidence>
<evidence type="ECO:0000256" key="8">
    <source>
        <dbReference type="ARBA" id="ARBA00023170"/>
    </source>
</evidence>
<feature type="signal peptide" evidence="13">
    <location>
        <begin position="1"/>
        <end position="19"/>
    </location>
</feature>
<keyword evidence="2" id="KW-0813">Transport</keyword>
<evidence type="ECO:0000256" key="3">
    <source>
        <dbReference type="ARBA" id="ARBA00022475"/>
    </source>
</evidence>
<keyword evidence="16" id="KW-1185">Reference proteome</keyword>
<evidence type="ECO:0000256" key="6">
    <source>
        <dbReference type="ARBA" id="ARBA00023065"/>
    </source>
</evidence>
<dbReference type="SUPFAM" id="SSF53850">
    <property type="entry name" value="Periplasmic binding protein-like II"/>
    <property type="match status" value="1"/>
</dbReference>
<evidence type="ECO:0000256" key="2">
    <source>
        <dbReference type="ARBA" id="ARBA00022448"/>
    </source>
</evidence>
<dbReference type="Gene3D" id="1.10.287.70">
    <property type="match status" value="1"/>
</dbReference>
<dbReference type="InterPro" id="IPR019594">
    <property type="entry name" value="Glu/Gly-bd"/>
</dbReference>
<dbReference type="InterPro" id="IPR052192">
    <property type="entry name" value="Insect_Ionotropic_Sensory_Rcpt"/>
</dbReference>
<dbReference type="EnsemblMetazoa" id="AALFPA23_014016.R20342">
    <property type="protein sequence ID" value="AALFPA23_014016.P20342"/>
    <property type="gene ID" value="AALFPA23_014016"/>
</dbReference>
<evidence type="ECO:0000256" key="4">
    <source>
        <dbReference type="ARBA" id="ARBA00022692"/>
    </source>
</evidence>
<keyword evidence="5 12" id="KW-1133">Transmembrane helix</keyword>
<evidence type="ECO:0000256" key="10">
    <source>
        <dbReference type="ARBA" id="ARBA00023286"/>
    </source>
</evidence>
<comment type="subcellular location">
    <subcellularLocation>
        <location evidence="1">Cell membrane</location>
        <topology evidence="1">Multi-pass membrane protein</topology>
    </subcellularLocation>
</comment>
<dbReference type="InterPro" id="IPR056198">
    <property type="entry name" value="LBD_receptor"/>
</dbReference>
<dbReference type="Pfam" id="PF24061">
    <property type="entry name" value="LBD_receptor"/>
    <property type="match status" value="1"/>
</dbReference>
<feature type="domain" description="Ionotropic glutamate receptor L-glutamate and glycine-binding" evidence="14">
    <location>
        <begin position="208"/>
        <end position="270"/>
    </location>
</feature>
<evidence type="ECO:0000256" key="13">
    <source>
        <dbReference type="SAM" id="SignalP"/>
    </source>
</evidence>
<dbReference type="Proteomes" id="UP000069940">
    <property type="component" value="Unassembled WGS sequence"/>
</dbReference>
<feature type="chain" id="PRO_5046257831" description="Ionotropic glutamate receptor L-glutamate and glycine-binding domain-containing protein" evidence="13">
    <location>
        <begin position="20"/>
        <end position="608"/>
    </location>
</feature>
<dbReference type="RefSeq" id="XP_019555486.2">
    <property type="nucleotide sequence ID" value="XM_019699941.3"/>
</dbReference>
<evidence type="ECO:0000256" key="9">
    <source>
        <dbReference type="ARBA" id="ARBA00023180"/>
    </source>
</evidence>
<feature type="transmembrane region" description="Helical" evidence="12">
    <location>
        <begin position="567"/>
        <end position="591"/>
    </location>
</feature>
<keyword evidence="7 12" id="KW-0472">Membrane</keyword>
<proteinExistence type="predicted"/>
<evidence type="ECO:0000313" key="16">
    <source>
        <dbReference type="Proteomes" id="UP000069940"/>
    </source>
</evidence>
<feature type="transmembrane region" description="Helical" evidence="12">
    <location>
        <begin position="325"/>
        <end position="346"/>
    </location>
</feature>
<evidence type="ECO:0000313" key="15">
    <source>
        <dbReference type="EnsemblMetazoa" id="AALFPA23_014016.P20342"/>
    </source>
</evidence>
<dbReference type="GeneID" id="109424760"/>
<feature type="transmembrane region" description="Helical" evidence="12">
    <location>
        <begin position="524"/>
        <end position="542"/>
    </location>
</feature>
<keyword evidence="13" id="KW-0732">Signal</keyword>
<evidence type="ECO:0000256" key="1">
    <source>
        <dbReference type="ARBA" id="ARBA00004651"/>
    </source>
</evidence>
<accession>A0ABM1Z152</accession>
<keyword evidence="3" id="KW-1003">Cell membrane</keyword>
<sequence>MNCVIFIVALSIVCLPTTATPTGESSTIHAAATLITEIVDEYYILHSMPLLVVREHEEIQADLANQVIQNLHHSRVIQLDETLVGYKAWFYGVFFCQNLSRFLQLLNIFTSERYDIVGYYTFVLIEASEPQVNAAFDALWKLKLLRTVLVVLNGDRPQLFNYAPYSNNTCGEPKVHRIHNHSSTELFIHFLNDFYGCPLKLGTFETPPFVHFLTPEQTHSPQINGFEGDLVGALSGKLNFRLVIVTPPDNAQWGVPAPNGSTGLMKILQDETVDFGIGCLGIMAQRNEILQPGRAHYNSRVLFAIPEGQPYGPVEKLLRPYERTVWMVVVGMLGGIAFMVLVLKFASDNVRNFIYGEGNQTALLNLFNVVYSGGLHVFPRRNFARTLLVMWIVHCFVLRTVYQGLLFRYLQDESNHSPVDTVDGIERSDLHYHINKNSDRFFEHNPSLLKRVRYIPPGNDSMGAALDAVSSRRVRDGVVLVTLEHIAYHNKHRLNRGFLRSTRDSLSGYPMVIYYPKRTFLVRVLNRVIGNIETAGLMSYWVRRYGNYHFLPTKLGMTKPKPLEVQHVMGCFAFICVQWTMSCVVFSLELLSSRMMWLRRGLEFLVHR</sequence>
<dbReference type="Pfam" id="PF10613">
    <property type="entry name" value="Lig_chan-Glu_bd"/>
    <property type="match status" value="1"/>
</dbReference>
<evidence type="ECO:0000256" key="12">
    <source>
        <dbReference type="SAM" id="Phobius"/>
    </source>
</evidence>
<evidence type="ECO:0000256" key="11">
    <source>
        <dbReference type="ARBA" id="ARBA00023303"/>
    </source>
</evidence>
<keyword evidence="8" id="KW-0675">Receptor</keyword>